<evidence type="ECO:0000313" key="3">
    <source>
        <dbReference type="Proteomes" id="UP001066276"/>
    </source>
</evidence>
<protein>
    <submittedName>
        <fullName evidence="2">Uncharacterized protein</fullName>
    </submittedName>
</protein>
<evidence type="ECO:0000256" key="1">
    <source>
        <dbReference type="SAM" id="MobiDB-lite"/>
    </source>
</evidence>
<dbReference type="EMBL" id="JANPWB010000010">
    <property type="protein sequence ID" value="KAJ1146435.1"/>
    <property type="molecule type" value="Genomic_DNA"/>
</dbReference>
<comment type="caution">
    <text evidence="2">The sequence shown here is derived from an EMBL/GenBank/DDBJ whole genome shotgun (WGS) entry which is preliminary data.</text>
</comment>
<keyword evidence="3" id="KW-1185">Reference proteome</keyword>
<dbReference type="AlphaFoldDB" id="A0AAV7R6V9"/>
<feature type="compositionally biased region" description="Basic and acidic residues" evidence="1">
    <location>
        <begin position="32"/>
        <end position="43"/>
    </location>
</feature>
<accession>A0AAV7R6V9</accession>
<gene>
    <name evidence="2" type="ORF">NDU88_012711</name>
</gene>
<dbReference type="Proteomes" id="UP001066276">
    <property type="component" value="Chromosome 6"/>
</dbReference>
<proteinExistence type="predicted"/>
<evidence type="ECO:0000313" key="2">
    <source>
        <dbReference type="EMBL" id="KAJ1146435.1"/>
    </source>
</evidence>
<sequence>MIPRVARVPSAGTIDHGREVGSEEPVPPTSTGREDRRMEQRRDSLVAEQSWAIGSRILQIRRHGAVCRDVGTNKRARRLKPSVIVDTKTALQQDIGAISVGLGLLRAEHRKSVERVQEMECGLAAIQPAQEAMT</sequence>
<feature type="region of interest" description="Disordered" evidence="1">
    <location>
        <begin position="1"/>
        <end position="43"/>
    </location>
</feature>
<organism evidence="2 3">
    <name type="scientific">Pleurodeles waltl</name>
    <name type="common">Iberian ribbed newt</name>
    <dbReference type="NCBI Taxonomy" id="8319"/>
    <lineage>
        <taxon>Eukaryota</taxon>
        <taxon>Metazoa</taxon>
        <taxon>Chordata</taxon>
        <taxon>Craniata</taxon>
        <taxon>Vertebrata</taxon>
        <taxon>Euteleostomi</taxon>
        <taxon>Amphibia</taxon>
        <taxon>Batrachia</taxon>
        <taxon>Caudata</taxon>
        <taxon>Salamandroidea</taxon>
        <taxon>Salamandridae</taxon>
        <taxon>Pleurodelinae</taxon>
        <taxon>Pleurodeles</taxon>
    </lineage>
</organism>
<name>A0AAV7R6V9_PLEWA</name>
<reference evidence="2" key="1">
    <citation type="journal article" date="2022" name="bioRxiv">
        <title>Sequencing and chromosome-scale assembly of the giantPleurodeles waltlgenome.</title>
        <authorList>
            <person name="Brown T."/>
            <person name="Elewa A."/>
            <person name="Iarovenko S."/>
            <person name="Subramanian E."/>
            <person name="Araus A.J."/>
            <person name="Petzold A."/>
            <person name="Susuki M."/>
            <person name="Suzuki K.-i.T."/>
            <person name="Hayashi T."/>
            <person name="Toyoda A."/>
            <person name="Oliveira C."/>
            <person name="Osipova E."/>
            <person name="Leigh N.D."/>
            <person name="Simon A."/>
            <person name="Yun M.H."/>
        </authorList>
    </citation>
    <scope>NUCLEOTIDE SEQUENCE</scope>
    <source>
        <strain evidence="2">20211129_DDA</strain>
        <tissue evidence="2">Liver</tissue>
    </source>
</reference>